<evidence type="ECO:0000256" key="1">
    <source>
        <dbReference type="SAM" id="MobiDB-lite"/>
    </source>
</evidence>
<dbReference type="Proteomes" id="UP001253637">
    <property type="component" value="Segment"/>
</dbReference>
<name>A0A811BNW7_9VIRU</name>
<sequence length="76" mass="8505">MTTVTDAVTTTGAPTTPATTIRDATGGQCASMWTRRLVAGILFLFLDDPIKDGKKEGKKDKRNREKCRFFLFFFGR</sequence>
<dbReference type="EMBL" id="LC625835">
    <property type="protein sequence ID" value="BCU03633.1"/>
    <property type="molecule type" value="Genomic_DNA"/>
</dbReference>
<accession>A0A811BNW7</accession>
<reference evidence="2" key="1">
    <citation type="submission" date="2021-04" db="EMBL/GenBank/DDBJ databases">
        <title>Draft Genome Sequence of Pandoravirus japonicus, Isolated from the Sabaishi River of Niigata, Japan.</title>
        <authorList>
            <person name="Hosokawa N."/>
            <person name="Takahashi H."/>
            <person name="Aoki K."/>
            <person name="Takemura M."/>
        </authorList>
    </citation>
    <scope>NUCLEOTIDE SEQUENCE</scope>
</reference>
<evidence type="ECO:0000313" key="2">
    <source>
        <dbReference type="EMBL" id="BCU03633.1"/>
    </source>
</evidence>
<feature type="region of interest" description="Disordered" evidence="1">
    <location>
        <begin position="1"/>
        <end position="20"/>
    </location>
</feature>
<evidence type="ECO:0000313" key="3">
    <source>
        <dbReference type="Proteomes" id="UP001253637"/>
    </source>
</evidence>
<proteinExistence type="predicted"/>
<protein>
    <submittedName>
        <fullName evidence="2">Uncharacterized protein</fullName>
    </submittedName>
</protein>
<organism evidence="2 3">
    <name type="scientific">Pandoravirus japonicus</name>
    <dbReference type="NCBI Taxonomy" id="2823154"/>
    <lineage>
        <taxon>Viruses</taxon>
        <taxon>Pandoravirus</taxon>
    </lineage>
</organism>